<sequence length="329" mass="36066">MQPNTPGPSNKAKRKLLLQQNRANSKKQKRDQQAHLQLKHNIVLAREPRVHLVESRYPPREHQTLPKAPRDPKSMSKDKGKGKDKDRDTGENKDDERDEPPTAEDTRLPKDKGIRAAVAARVLTTIPHTGAVSHAAIPNPNYKDGADIPRFAAVRFASCVAEEEQGELISLVHAIRSAGAKFHTTDAHGVSFQQFWLGDGANTTSYLSSLATDGEVSRSLIAVSRNCSIQSTASCRGSLGDSSLRWTPTQPGASALVTSPSRKRSWIPLTGLSMPRRIERGITPILIVQELRPSAWAVLDLCWRSLSQRAPAPPTTMMMGTMVISTLLS</sequence>
<reference evidence="2" key="1">
    <citation type="journal article" date="2020" name="Stud. Mycol.">
        <title>101 Dothideomycetes genomes: a test case for predicting lifestyles and emergence of pathogens.</title>
        <authorList>
            <person name="Haridas S."/>
            <person name="Albert R."/>
            <person name="Binder M."/>
            <person name="Bloem J."/>
            <person name="Labutti K."/>
            <person name="Salamov A."/>
            <person name="Andreopoulos B."/>
            <person name="Baker S."/>
            <person name="Barry K."/>
            <person name="Bills G."/>
            <person name="Bluhm B."/>
            <person name="Cannon C."/>
            <person name="Castanera R."/>
            <person name="Culley D."/>
            <person name="Daum C."/>
            <person name="Ezra D."/>
            <person name="Gonzalez J."/>
            <person name="Henrissat B."/>
            <person name="Kuo A."/>
            <person name="Liang C."/>
            <person name="Lipzen A."/>
            <person name="Lutzoni F."/>
            <person name="Magnuson J."/>
            <person name="Mondo S."/>
            <person name="Nolan M."/>
            <person name="Ohm R."/>
            <person name="Pangilinan J."/>
            <person name="Park H.-J."/>
            <person name="Ramirez L."/>
            <person name="Alfaro M."/>
            <person name="Sun H."/>
            <person name="Tritt A."/>
            <person name="Yoshinaga Y."/>
            <person name="Zwiers L.-H."/>
            <person name="Turgeon B."/>
            <person name="Goodwin S."/>
            <person name="Spatafora J."/>
            <person name="Crous P."/>
            <person name="Grigoriev I."/>
        </authorList>
    </citation>
    <scope>NUCLEOTIDE SEQUENCE</scope>
    <source>
        <strain evidence="2">CBS 113818</strain>
    </source>
</reference>
<proteinExistence type="predicted"/>
<organism evidence="2 3">
    <name type="scientific">Ophiobolus disseminans</name>
    <dbReference type="NCBI Taxonomy" id="1469910"/>
    <lineage>
        <taxon>Eukaryota</taxon>
        <taxon>Fungi</taxon>
        <taxon>Dikarya</taxon>
        <taxon>Ascomycota</taxon>
        <taxon>Pezizomycotina</taxon>
        <taxon>Dothideomycetes</taxon>
        <taxon>Pleosporomycetidae</taxon>
        <taxon>Pleosporales</taxon>
        <taxon>Pleosporineae</taxon>
        <taxon>Phaeosphaeriaceae</taxon>
        <taxon>Ophiobolus</taxon>
    </lineage>
</organism>
<feature type="compositionally biased region" description="Basic and acidic residues" evidence="1">
    <location>
        <begin position="46"/>
        <end position="95"/>
    </location>
</feature>
<feature type="region of interest" description="Disordered" evidence="1">
    <location>
        <begin position="1"/>
        <end position="112"/>
    </location>
</feature>
<name>A0A6A6ZL19_9PLEO</name>
<protein>
    <submittedName>
        <fullName evidence="2">Uncharacterized protein</fullName>
    </submittedName>
</protein>
<dbReference type="Proteomes" id="UP000799424">
    <property type="component" value="Unassembled WGS sequence"/>
</dbReference>
<gene>
    <name evidence="2" type="ORF">CC86DRAFT_113228</name>
</gene>
<accession>A0A6A6ZL19</accession>
<dbReference type="EMBL" id="MU006239">
    <property type="protein sequence ID" value="KAF2820925.1"/>
    <property type="molecule type" value="Genomic_DNA"/>
</dbReference>
<keyword evidence="3" id="KW-1185">Reference proteome</keyword>
<evidence type="ECO:0000256" key="1">
    <source>
        <dbReference type="SAM" id="MobiDB-lite"/>
    </source>
</evidence>
<evidence type="ECO:0000313" key="3">
    <source>
        <dbReference type="Proteomes" id="UP000799424"/>
    </source>
</evidence>
<evidence type="ECO:0000313" key="2">
    <source>
        <dbReference type="EMBL" id="KAF2820925.1"/>
    </source>
</evidence>
<dbReference type="AlphaFoldDB" id="A0A6A6ZL19"/>